<feature type="compositionally biased region" description="Basic and acidic residues" evidence="7">
    <location>
        <begin position="1"/>
        <end position="14"/>
    </location>
</feature>
<dbReference type="InterPro" id="IPR029787">
    <property type="entry name" value="Nucleotide_cyclase"/>
</dbReference>
<keyword evidence="3" id="KW-0547">Nucleotide-binding</keyword>
<evidence type="ECO:0000256" key="1">
    <source>
        <dbReference type="ARBA" id="ARBA00004370"/>
    </source>
</evidence>
<gene>
    <name evidence="10" type="ORF">LSH36_120g10052</name>
</gene>
<sequence>MAEDVSHDERRDSESTECSISSERGRLETILLLLDERTTNIGWNMRFPFMEWEQRKLLVKVVAAFSVPTIILLAVTVFYIVESSLAINLALKDINAVQNAANLDAMVHALQQERDKAMIFMSKASPQTNSYLFDQYKYTDEVMVITPWPKRLDRNGRPEYKTKIAIQIYISNHRSARKQDDNTMFKEMNFYTEIIKTLMLWLNDALIESKTSDRWKQLVAYENVISCQEIASIERSLGVYYFSNGGFDNKEQHRLFTTQVNIFDSNLRLVGQDISLSKLPTGNPVKGERRRHPGFTEFGQTGKTKPILGGLSIMFIISIVYPLMVRNIQKVIRDINDYTETMLDQCNILNEKKKRSDSLLCKMLPSNTVDQLKRGERGRIDSFNHITIFFSSIVNFDDFVEKLNAPQLITFLNNVFNKFDGIIASYDAYKVETIGDICVITSGK</sequence>
<dbReference type="PANTHER" id="PTHR11920">
    <property type="entry name" value="GUANYLYL CYCLASE"/>
    <property type="match status" value="1"/>
</dbReference>
<keyword evidence="5 8" id="KW-0472">Membrane</keyword>
<dbReference type="Gene3D" id="6.10.250.780">
    <property type="match status" value="1"/>
</dbReference>
<evidence type="ECO:0000256" key="2">
    <source>
        <dbReference type="ARBA" id="ARBA00022692"/>
    </source>
</evidence>
<dbReference type="InterPro" id="IPR050401">
    <property type="entry name" value="Cyclic_nucleotide_synthase"/>
</dbReference>
<dbReference type="GO" id="GO:0001653">
    <property type="term" value="F:peptide receptor activity"/>
    <property type="evidence" value="ECO:0007669"/>
    <property type="project" value="TreeGrafter"/>
</dbReference>
<protein>
    <recommendedName>
        <fullName evidence="9">Guanylate cyclase domain-containing protein</fullName>
    </recommendedName>
</protein>
<dbReference type="InterPro" id="IPR001054">
    <property type="entry name" value="A/G_cyclase"/>
</dbReference>
<proteinExistence type="predicted"/>
<dbReference type="GO" id="GO:0035556">
    <property type="term" value="P:intracellular signal transduction"/>
    <property type="evidence" value="ECO:0007669"/>
    <property type="project" value="InterPro"/>
</dbReference>
<comment type="subcellular location">
    <subcellularLocation>
        <location evidence="1">Membrane</location>
    </subcellularLocation>
</comment>
<feature type="transmembrane region" description="Helical" evidence="8">
    <location>
        <begin position="57"/>
        <end position="81"/>
    </location>
</feature>
<feature type="transmembrane region" description="Helical" evidence="8">
    <location>
        <begin position="307"/>
        <end position="325"/>
    </location>
</feature>
<dbReference type="PANTHER" id="PTHR11920:SF335">
    <property type="entry name" value="GUANYLATE CYCLASE"/>
    <property type="match status" value="1"/>
</dbReference>
<dbReference type="PROSITE" id="PS50125">
    <property type="entry name" value="GUANYLATE_CYCLASE_2"/>
    <property type="match status" value="1"/>
</dbReference>
<evidence type="ECO:0000313" key="10">
    <source>
        <dbReference type="EMBL" id="KAK2161187.1"/>
    </source>
</evidence>
<accession>A0AAD9JXI6</accession>
<evidence type="ECO:0000259" key="9">
    <source>
        <dbReference type="PROSITE" id="PS50125"/>
    </source>
</evidence>
<dbReference type="GO" id="GO:0000166">
    <property type="term" value="F:nucleotide binding"/>
    <property type="evidence" value="ECO:0007669"/>
    <property type="project" value="UniProtKB-KW"/>
</dbReference>
<organism evidence="10 11">
    <name type="scientific">Paralvinella palmiformis</name>
    <dbReference type="NCBI Taxonomy" id="53620"/>
    <lineage>
        <taxon>Eukaryota</taxon>
        <taxon>Metazoa</taxon>
        <taxon>Spiralia</taxon>
        <taxon>Lophotrochozoa</taxon>
        <taxon>Annelida</taxon>
        <taxon>Polychaeta</taxon>
        <taxon>Sedentaria</taxon>
        <taxon>Canalipalpata</taxon>
        <taxon>Terebellida</taxon>
        <taxon>Terebelliformia</taxon>
        <taxon>Alvinellidae</taxon>
        <taxon>Paralvinella</taxon>
    </lineage>
</organism>
<dbReference type="GO" id="GO:0005886">
    <property type="term" value="C:plasma membrane"/>
    <property type="evidence" value="ECO:0007669"/>
    <property type="project" value="TreeGrafter"/>
</dbReference>
<evidence type="ECO:0000256" key="3">
    <source>
        <dbReference type="ARBA" id="ARBA00022741"/>
    </source>
</evidence>
<dbReference type="AlphaFoldDB" id="A0AAD9JXI6"/>
<evidence type="ECO:0000256" key="8">
    <source>
        <dbReference type="SAM" id="Phobius"/>
    </source>
</evidence>
<evidence type="ECO:0000256" key="4">
    <source>
        <dbReference type="ARBA" id="ARBA00022989"/>
    </source>
</evidence>
<dbReference type="GO" id="GO:0004016">
    <property type="term" value="F:adenylate cyclase activity"/>
    <property type="evidence" value="ECO:0007669"/>
    <property type="project" value="TreeGrafter"/>
</dbReference>
<keyword evidence="6" id="KW-0456">Lyase</keyword>
<keyword evidence="2 8" id="KW-0812">Transmembrane</keyword>
<name>A0AAD9JXI6_9ANNE</name>
<dbReference type="Pfam" id="PF08376">
    <property type="entry name" value="NIT"/>
    <property type="match status" value="1"/>
</dbReference>
<dbReference type="GO" id="GO:0007168">
    <property type="term" value="P:receptor guanylyl cyclase signaling pathway"/>
    <property type="evidence" value="ECO:0007669"/>
    <property type="project" value="TreeGrafter"/>
</dbReference>
<dbReference type="Proteomes" id="UP001208570">
    <property type="component" value="Unassembled WGS sequence"/>
</dbReference>
<dbReference type="InterPro" id="IPR013587">
    <property type="entry name" value="Nitrate/nitrite_sensing"/>
</dbReference>
<dbReference type="Pfam" id="PF00211">
    <property type="entry name" value="Guanylate_cyc"/>
    <property type="match status" value="1"/>
</dbReference>
<reference evidence="10" key="1">
    <citation type="journal article" date="2023" name="Mol. Biol. Evol.">
        <title>Third-Generation Sequencing Reveals the Adaptive Role of the Epigenome in Three Deep-Sea Polychaetes.</title>
        <authorList>
            <person name="Perez M."/>
            <person name="Aroh O."/>
            <person name="Sun Y."/>
            <person name="Lan Y."/>
            <person name="Juniper S.K."/>
            <person name="Young C.R."/>
            <person name="Angers B."/>
            <person name="Qian P.Y."/>
        </authorList>
    </citation>
    <scope>NUCLEOTIDE SEQUENCE</scope>
    <source>
        <strain evidence="10">P08H-3</strain>
    </source>
</reference>
<evidence type="ECO:0000256" key="6">
    <source>
        <dbReference type="ARBA" id="ARBA00023239"/>
    </source>
</evidence>
<feature type="domain" description="Guanylate cyclase" evidence="9">
    <location>
        <begin position="387"/>
        <end position="444"/>
    </location>
</feature>
<evidence type="ECO:0000256" key="7">
    <source>
        <dbReference type="SAM" id="MobiDB-lite"/>
    </source>
</evidence>
<dbReference type="GO" id="GO:0004383">
    <property type="term" value="F:guanylate cyclase activity"/>
    <property type="evidence" value="ECO:0007669"/>
    <property type="project" value="TreeGrafter"/>
</dbReference>
<evidence type="ECO:0000256" key="5">
    <source>
        <dbReference type="ARBA" id="ARBA00023136"/>
    </source>
</evidence>
<dbReference type="Gene3D" id="3.30.70.1230">
    <property type="entry name" value="Nucleotide cyclase"/>
    <property type="match status" value="1"/>
</dbReference>
<keyword evidence="4 8" id="KW-1133">Transmembrane helix</keyword>
<feature type="region of interest" description="Disordered" evidence="7">
    <location>
        <begin position="1"/>
        <end position="21"/>
    </location>
</feature>
<dbReference type="EMBL" id="JAODUP010000120">
    <property type="protein sequence ID" value="KAK2161187.1"/>
    <property type="molecule type" value="Genomic_DNA"/>
</dbReference>
<keyword evidence="11" id="KW-1185">Reference proteome</keyword>
<comment type="caution">
    <text evidence="10">The sequence shown here is derived from an EMBL/GenBank/DDBJ whole genome shotgun (WGS) entry which is preliminary data.</text>
</comment>
<dbReference type="SUPFAM" id="SSF55073">
    <property type="entry name" value="Nucleotide cyclase"/>
    <property type="match status" value="1"/>
</dbReference>
<evidence type="ECO:0000313" key="11">
    <source>
        <dbReference type="Proteomes" id="UP001208570"/>
    </source>
</evidence>